<name>A0A0J0XJV1_9TREE</name>
<feature type="region of interest" description="Disordered" evidence="1">
    <location>
        <begin position="174"/>
        <end position="240"/>
    </location>
</feature>
<feature type="compositionally biased region" description="Gly residues" evidence="1">
    <location>
        <begin position="183"/>
        <end position="240"/>
    </location>
</feature>
<dbReference type="AlphaFoldDB" id="A0A0J0XJV1"/>
<evidence type="ECO:0000313" key="2">
    <source>
        <dbReference type="EMBL" id="KLT41368.1"/>
    </source>
</evidence>
<dbReference type="RefSeq" id="XP_018277859.1">
    <property type="nucleotide sequence ID" value="XM_018425456.1"/>
</dbReference>
<dbReference type="Proteomes" id="UP000053611">
    <property type="component" value="Unassembled WGS sequence"/>
</dbReference>
<dbReference type="GeneID" id="28986059"/>
<reference evidence="2 3" key="1">
    <citation type="submission" date="2015-03" db="EMBL/GenBank/DDBJ databases">
        <title>Genomics and transcriptomics of the oil-accumulating basidiomycete yeast T. oleaginosus allow insights into substrate utilization and the diverse evolutionary trajectories of mating systems in fungi.</title>
        <authorList>
            <consortium name="DOE Joint Genome Institute"/>
            <person name="Kourist R."/>
            <person name="Kracht O."/>
            <person name="Bracharz F."/>
            <person name="Lipzen A."/>
            <person name="Nolan M."/>
            <person name="Ohm R."/>
            <person name="Grigoriev I."/>
            <person name="Sun S."/>
            <person name="Heitman J."/>
            <person name="Bruck T."/>
            <person name="Nowrousian M."/>
        </authorList>
    </citation>
    <scope>NUCLEOTIDE SEQUENCE [LARGE SCALE GENOMIC DNA]</scope>
    <source>
        <strain evidence="2 3">IBC0246</strain>
    </source>
</reference>
<dbReference type="EMBL" id="KQ087219">
    <property type="protein sequence ID" value="KLT41368.1"/>
    <property type="molecule type" value="Genomic_DNA"/>
</dbReference>
<protein>
    <submittedName>
        <fullName evidence="2">Uncharacterized protein</fullName>
    </submittedName>
</protein>
<proteinExistence type="predicted"/>
<accession>A0A0J0XJV1</accession>
<keyword evidence="3" id="KW-1185">Reference proteome</keyword>
<evidence type="ECO:0000313" key="3">
    <source>
        <dbReference type="Proteomes" id="UP000053611"/>
    </source>
</evidence>
<organism evidence="2 3">
    <name type="scientific">Cutaneotrichosporon oleaginosum</name>
    <dbReference type="NCBI Taxonomy" id="879819"/>
    <lineage>
        <taxon>Eukaryota</taxon>
        <taxon>Fungi</taxon>
        <taxon>Dikarya</taxon>
        <taxon>Basidiomycota</taxon>
        <taxon>Agaricomycotina</taxon>
        <taxon>Tremellomycetes</taxon>
        <taxon>Trichosporonales</taxon>
        <taxon>Trichosporonaceae</taxon>
        <taxon>Cutaneotrichosporon</taxon>
    </lineage>
</organism>
<sequence length="240" mass="24232">MPRASRKGLTGEELHNVINDLNGKDQYNGTLHQLIKDALKNRGACSMKAKVVGGGDNNRPLPQLNSGGYAVNENESRLWEAFRMVAPDRFLLHHEPCDCCLRDGNENCVYDADNHKQTCGLCTKRRKQCSNQTPNVDNVRSQAFSAAAAFGVGAQPAGANFMGSIQDLFDHPTRRGAAAGSRSGQGGGNGDGDGGGSGGGGSGSGGRSGGRTGGSGGGGRAGGRGGGGVASGSGGGSGAI</sequence>
<gene>
    <name evidence="2" type="ORF">CC85DRAFT_303300</name>
</gene>
<evidence type="ECO:0000256" key="1">
    <source>
        <dbReference type="SAM" id="MobiDB-lite"/>
    </source>
</evidence>